<dbReference type="PANTHER" id="PTHR31299:SF0">
    <property type="entry name" value="ESTERASE, PUTATIVE (AFU_ORTHOLOGUE AFUA_1G05850)-RELATED"/>
    <property type="match status" value="1"/>
</dbReference>
<sequence length="394" mass="43242">MSTNSVRDLAVPLRTLDPADPDVGDLASIRDLVGDARLVCLGESEHAVSEISRLTDRVTRFLVDELGFSAFVMESGFAEGLAVDDWLRGGPGDPEQLARSGITYGFGACEEKHDQLRWMRDRNAEHAGTVSFYGMDAPGSYASPLPAVRACLARLEPRSEDPDLLALADLGDMFRAPARHQTMEPDERRRLSRGIADLVERARSSEDDIAYRCALGAQCLDDHLVTGRNSRDVLMADTVRWILDREERVVVSGHNGHVQRGSTPIGTPSLGELLAPALGEDMVVIGTTRTRGSFPEPHFEGSPPRLSSISSEEIPPPPPRSLDALMDTAELPLHLVDLRRVPPERLTETTVVCAQNLTLDIDPRRAFDALVHVRHLTPSPEVLHTLRDSAAREH</sequence>
<dbReference type="SUPFAM" id="SSF159501">
    <property type="entry name" value="EreA/ChaN-like"/>
    <property type="match status" value="1"/>
</dbReference>
<evidence type="ECO:0000256" key="1">
    <source>
        <dbReference type="SAM" id="MobiDB-lite"/>
    </source>
</evidence>
<dbReference type="InterPro" id="IPR052036">
    <property type="entry name" value="Hydrolase/PRTase-associated"/>
</dbReference>
<dbReference type="CDD" id="cd14728">
    <property type="entry name" value="Ere-like"/>
    <property type="match status" value="1"/>
</dbReference>
<protein>
    <submittedName>
        <fullName evidence="2">Erythromycin esterase-like protein</fullName>
    </submittedName>
</protein>
<dbReference type="Pfam" id="PF05139">
    <property type="entry name" value="Erythro_esteras"/>
    <property type="match status" value="1"/>
</dbReference>
<organism evidence="2 3">
    <name type="scientific">Halosaccharopolyspora lacisalsi</name>
    <dbReference type="NCBI Taxonomy" id="1000566"/>
    <lineage>
        <taxon>Bacteria</taxon>
        <taxon>Bacillati</taxon>
        <taxon>Actinomycetota</taxon>
        <taxon>Actinomycetes</taxon>
        <taxon>Pseudonocardiales</taxon>
        <taxon>Pseudonocardiaceae</taxon>
        <taxon>Halosaccharopolyspora</taxon>
    </lineage>
</organism>
<feature type="region of interest" description="Disordered" evidence="1">
    <location>
        <begin position="290"/>
        <end position="316"/>
    </location>
</feature>
<evidence type="ECO:0000313" key="2">
    <source>
        <dbReference type="EMBL" id="MBA8824452.1"/>
    </source>
</evidence>
<dbReference type="Gene3D" id="3.30.1870.10">
    <property type="entry name" value="EreA-like, domain 2"/>
    <property type="match status" value="1"/>
</dbReference>
<reference evidence="2 3" key="1">
    <citation type="submission" date="2020-07" db="EMBL/GenBank/DDBJ databases">
        <title>Sequencing the genomes of 1000 actinobacteria strains.</title>
        <authorList>
            <person name="Klenk H.-P."/>
        </authorList>
    </citation>
    <scope>NUCLEOTIDE SEQUENCE [LARGE SCALE GENOMIC DNA]</scope>
    <source>
        <strain evidence="2 3">DSM 45975</strain>
    </source>
</reference>
<proteinExistence type="predicted"/>
<gene>
    <name evidence="2" type="ORF">FHX42_001799</name>
</gene>
<dbReference type="Gene3D" id="1.20.1440.30">
    <property type="entry name" value="Biosynthetic Protein domain"/>
    <property type="match status" value="1"/>
</dbReference>
<name>A0A839DR43_9PSEU</name>
<dbReference type="RefSeq" id="WP_182543736.1">
    <property type="nucleotide sequence ID" value="NZ_JACGWZ010000002.1"/>
</dbReference>
<accession>A0A839DR43</accession>
<dbReference type="GO" id="GO:0046677">
    <property type="term" value="P:response to antibiotic"/>
    <property type="evidence" value="ECO:0007669"/>
    <property type="project" value="InterPro"/>
</dbReference>
<evidence type="ECO:0000313" key="3">
    <source>
        <dbReference type="Proteomes" id="UP000569329"/>
    </source>
</evidence>
<dbReference type="Gene3D" id="3.40.1660.10">
    <property type="entry name" value="EreA-like (biosynthetic domain)"/>
    <property type="match status" value="1"/>
</dbReference>
<dbReference type="AlphaFoldDB" id="A0A839DR43"/>
<comment type="caution">
    <text evidence="2">The sequence shown here is derived from an EMBL/GenBank/DDBJ whole genome shotgun (WGS) entry which is preliminary data.</text>
</comment>
<dbReference type="InterPro" id="IPR007815">
    <property type="entry name" value="Emycin_Estase"/>
</dbReference>
<dbReference type="EMBL" id="JACGWZ010000002">
    <property type="protein sequence ID" value="MBA8824452.1"/>
    <property type="molecule type" value="Genomic_DNA"/>
</dbReference>
<keyword evidence="3" id="KW-1185">Reference proteome</keyword>
<dbReference type="Proteomes" id="UP000569329">
    <property type="component" value="Unassembled WGS sequence"/>
</dbReference>
<dbReference type="PANTHER" id="PTHR31299">
    <property type="entry name" value="ESTERASE, PUTATIVE (AFU_ORTHOLOGUE AFUA_1G05850)-RELATED"/>
    <property type="match status" value="1"/>
</dbReference>
<feature type="compositionally biased region" description="Low complexity" evidence="1">
    <location>
        <begin position="302"/>
        <end position="313"/>
    </location>
</feature>